<sequence>ILELERCLGALKEERSLLQDRLATYAYPVLTLPNEIVSEIFIHFLPEYPKRPPPIGLLSPYLLCHICRQWRSIAFATPALWRAVSLSLTKGGKLPQKLRYLSISLERSGSCLLSLKLKSYDTSKLAHLRQMIIDHCARWEYLELPGGSSNYLPDVKLPLPFLRSFKGWGFLEGLTVAPLAAPSLRHLYLAVYYDRYSPIFPWSQLTVVCMSRITLDQYSYLVNQLVNVVTCRLGVDPIGELR</sequence>
<name>A0AAD7EH72_9AGAR</name>
<feature type="non-terminal residue" evidence="1">
    <location>
        <position position="1"/>
    </location>
</feature>
<gene>
    <name evidence="1" type="ORF">DFH08DRAFT_711301</name>
</gene>
<reference evidence="1" key="1">
    <citation type="submission" date="2023-03" db="EMBL/GenBank/DDBJ databases">
        <title>Massive genome expansion in bonnet fungi (Mycena s.s.) driven by repeated elements and novel gene families across ecological guilds.</title>
        <authorList>
            <consortium name="Lawrence Berkeley National Laboratory"/>
            <person name="Harder C.B."/>
            <person name="Miyauchi S."/>
            <person name="Viragh M."/>
            <person name="Kuo A."/>
            <person name="Thoen E."/>
            <person name="Andreopoulos B."/>
            <person name="Lu D."/>
            <person name="Skrede I."/>
            <person name="Drula E."/>
            <person name="Henrissat B."/>
            <person name="Morin E."/>
            <person name="Kohler A."/>
            <person name="Barry K."/>
            <person name="LaButti K."/>
            <person name="Morin E."/>
            <person name="Salamov A."/>
            <person name="Lipzen A."/>
            <person name="Mereny Z."/>
            <person name="Hegedus B."/>
            <person name="Baldrian P."/>
            <person name="Stursova M."/>
            <person name="Weitz H."/>
            <person name="Taylor A."/>
            <person name="Grigoriev I.V."/>
            <person name="Nagy L.G."/>
            <person name="Martin F."/>
            <person name="Kauserud H."/>
        </authorList>
    </citation>
    <scope>NUCLEOTIDE SEQUENCE</scope>
    <source>
        <strain evidence="1">CBHHK002</strain>
    </source>
</reference>
<dbReference type="AlphaFoldDB" id="A0AAD7EH72"/>
<evidence type="ECO:0000313" key="2">
    <source>
        <dbReference type="Proteomes" id="UP001218218"/>
    </source>
</evidence>
<dbReference type="Proteomes" id="UP001218218">
    <property type="component" value="Unassembled WGS sequence"/>
</dbReference>
<comment type="caution">
    <text evidence="1">The sequence shown here is derived from an EMBL/GenBank/DDBJ whole genome shotgun (WGS) entry which is preliminary data.</text>
</comment>
<protein>
    <recommendedName>
        <fullName evidence="3">F-box domain-containing protein</fullName>
    </recommendedName>
</protein>
<evidence type="ECO:0008006" key="3">
    <source>
        <dbReference type="Google" id="ProtNLM"/>
    </source>
</evidence>
<dbReference type="Gene3D" id="1.20.1280.50">
    <property type="match status" value="1"/>
</dbReference>
<organism evidence="1 2">
    <name type="scientific">Mycena albidolilacea</name>
    <dbReference type="NCBI Taxonomy" id="1033008"/>
    <lineage>
        <taxon>Eukaryota</taxon>
        <taxon>Fungi</taxon>
        <taxon>Dikarya</taxon>
        <taxon>Basidiomycota</taxon>
        <taxon>Agaricomycotina</taxon>
        <taxon>Agaricomycetes</taxon>
        <taxon>Agaricomycetidae</taxon>
        <taxon>Agaricales</taxon>
        <taxon>Marasmiineae</taxon>
        <taxon>Mycenaceae</taxon>
        <taxon>Mycena</taxon>
    </lineage>
</organism>
<dbReference type="EMBL" id="JARIHO010000044">
    <property type="protein sequence ID" value="KAJ7325534.1"/>
    <property type="molecule type" value="Genomic_DNA"/>
</dbReference>
<accession>A0AAD7EH72</accession>
<proteinExistence type="predicted"/>
<evidence type="ECO:0000313" key="1">
    <source>
        <dbReference type="EMBL" id="KAJ7325534.1"/>
    </source>
</evidence>
<keyword evidence="2" id="KW-1185">Reference proteome</keyword>